<dbReference type="GO" id="GO:0004065">
    <property type="term" value="F:arylsulfatase activity"/>
    <property type="evidence" value="ECO:0000318"/>
    <property type="project" value="GO_Central"/>
</dbReference>
<dbReference type="KEGG" id="rba:RB1475"/>
<dbReference type="PROSITE" id="PS00523">
    <property type="entry name" value="SULFATASE_1"/>
    <property type="match status" value="1"/>
</dbReference>
<dbReference type="InParanoid" id="Q7UX97"/>
<dbReference type="EMBL" id="BX294135">
    <property type="protein sequence ID" value="CAD72111.1"/>
    <property type="molecule type" value="Genomic_DNA"/>
</dbReference>
<keyword evidence="4" id="KW-0106">Calcium</keyword>
<keyword evidence="8" id="KW-1185">Reference proteome</keyword>
<evidence type="ECO:0000256" key="2">
    <source>
        <dbReference type="ARBA" id="ARBA00022723"/>
    </source>
</evidence>
<dbReference type="Pfam" id="PF00884">
    <property type="entry name" value="Sulfatase"/>
    <property type="match status" value="1"/>
</dbReference>
<evidence type="ECO:0000313" key="8">
    <source>
        <dbReference type="Proteomes" id="UP000001025"/>
    </source>
</evidence>
<dbReference type="SUPFAM" id="SSF53649">
    <property type="entry name" value="Alkaline phosphatase-like"/>
    <property type="match status" value="1"/>
</dbReference>
<dbReference type="GO" id="GO:0003943">
    <property type="term" value="F:N-acetylgalactosamine-4-sulfatase activity"/>
    <property type="evidence" value="ECO:0007669"/>
    <property type="project" value="UniProtKB-EC"/>
</dbReference>
<feature type="region of interest" description="Disordered" evidence="5">
    <location>
        <begin position="1"/>
        <end position="26"/>
    </location>
</feature>
<name>Q7UX97_RHOBA</name>
<dbReference type="Proteomes" id="UP000001025">
    <property type="component" value="Chromosome"/>
</dbReference>
<comment type="similarity">
    <text evidence="1">Belongs to the sulfatase family.</text>
</comment>
<dbReference type="AlphaFoldDB" id="Q7UX97"/>
<dbReference type="InterPro" id="IPR000917">
    <property type="entry name" value="Sulfatase_N"/>
</dbReference>
<evidence type="ECO:0000256" key="5">
    <source>
        <dbReference type="SAM" id="MobiDB-lite"/>
    </source>
</evidence>
<keyword evidence="3 7" id="KW-0378">Hydrolase</keyword>
<dbReference type="InterPro" id="IPR017850">
    <property type="entry name" value="Alkaline_phosphatase_core_sf"/>
</dbReference>
<dbReference type="InterPro" id="IPR050738">
    <property type="entry name" value="Sulfatase"/>
</dbReference>
<organism evidence="7 8">
    <name type="scientific">Rhodopirellula baltica (strain DSM 10527 / NCIMB 13988 / SH1)</name>
    <dbReference type="NCBI Taxonomy" id="243090"/>
    <lineage>
        <taxon>Bacteria</taxon>
        <taxon>Pseudomonadati</taxon>
        <taxon>Planctomycetota</taxon>
        <taxon>Planctomycetia</taxon>
        <taxon>Pirellulales</taxon>
        <taxon>Pirellulaceae</taxon>
        <taxon>Rhodopirellula</taxon>
    </lineage>
</organism>
<dbReference type="FunFam" id="3.40.720.10:FF:000087">
    <property type="entry name" value="Arylsulfatase B"/>
    <property type="match status" value="1"/>
</dbReference>
<dbReference type="EnsemblBacteria" id="CAD72111">
    <property type="protein sequence ID" value="CAD72111"/>
    <property type="gene ID" value="RB1475"/>
</dbReference>
<dbReference type="OrthoDB" id="9783154at2"/>
<evidence type="ECO:0000313" key="7">
    <source>
        <dbReference type="EMBL" id="CAD72111.1"/>
    </source>
</evidence>
<keyword evidence="2" id="KW-0479">Metal-binding</keyword>
<dbReference type="AntiFam" id="ANF00276">
    <property type="entry name" value="Spurious ORF (formerly PSRT domain)"/>
</dbReference>
<dbReference type="Gene3D" id="3.40.720.10">
    <property type="entry name" value="Alkaline Phosphatase, subunit A"/>
    <property type="match status" value="1"/>
</dbReference>
<dbReference type="eggNOG" id="COG3119">
    <property type="taxonomic scope" value="Bacteria"/>
</dbReference>
<protein>
    <submittedName>
        <fullName evidence="7">Arylsulfatase B [Precursor]</fullName>
        <ecNumber evidence="7">3.1.6.12</ecNumber>
    </submittedName>
</protein>
<evidence type="ECO:0000256" key="3">
    <source>
        <dbReference type="ARBA" id="ARBA00022801"/>
    </source>
</evidence>
<reference evidence="7 8" key="1">
    <citation type="journal article" date="2003" name="Proc. Natl. Acad. Sci. U.S.A.">
        <title>Complete genome sequence of the marine planctomycete Pirellula sp. strain 1.</title>
        <authorList>
            <person name="Gloeckner F.O."/>
            <person name="Kube M."/>
            <person name="Bauer M."/>
            <person name="Teeling H."/>
            <person name="Lombardot T."/>
            <person name="Ludwig W."/>
            <person name="Gade D."/>
            <person name="Beck A."/>
            <person name="Borzym K."/>
            <person name="Heitmann K."/>
            <person name="Rabus R."/>
            <person name="Schlesner H."/>
            <person name="Amann R."/>
            <person name="Reinhardt R."/>
        </authorList>
    </citation>
    <scope>NUCLEOTIDE SEQUENCE [LARGE SCALE GENOMIC DNA]</scope>
    <source>
        <strain evidence="8">DSM 10527 / NCIMB 13988 / SH1</strain>
    </source>
</reference>
<dbReference type="CDD" id="cd16029">
    <property type="entry name" value="4-S"/>
    <property type="match status" value="1"/>
</dbReference>
<evidence type="ECO:0000259" key="6">
    <source>
        <dbReference type="Pfam" id="PF00884"/>
    </source>
</evidence>
<feature type="domain" description="Sulfatase N-terminal" evidence="6">
    <location>
        <begin position="136"/>
        <end position="469"/>
    </location>
</feature>
<dbReference type="PANTHER" id="PTHR42693:SF27">
    <property type="entry name" value="ARYLSULFATASE B [PRECURSOR]"/>
    <property type="match status" value="1"/>
</dbReference>
<dbReference type="STRING" id="243090.RB1475"/>
<sequence>MCAASHARPPPSRTPGRRRSTSPETSFRERFSFRILLKRGLDKLPDPPARRVNRLGAIKKLATSRCYIAGQRNWRRANGICFGVVGDGIGMVDRIRSVFSHCACDLKMAFPFAIMTCFALVGANVSAETNGGSQPPHIVHIIADDLGWNDVGFHGSEIRTPNIDRLASESVTLDRFYVTPICSPTRAGVLTGLYPFRFGIWGGVVSPSKKHGLPPQLETAPEHLSKLGYDHRAMFGKWHLGLASTLFHPLHHGMTEFYGHYNGAIDYFSRERFGQLDWHRDFDSVHEEGYSTELVGNAVVDFIDRNANAGPVYAYVAFNAPHSPLQALRSDLDEYGFDPNNKLAPNTDRKIAKREKALDYGKRGKGNSIRQTFAAMTTAMDRQIGRILDAIDRNGMRENTLVVFHSDNGADPKHGGNNEPLRGNKFTTWEGGVRVVAMMRWPNELPAGITYDSVTSYVDLLPSMVGAAGSPPPEETDGINLLPFLSGKASPPERTILLDAETVVSDRWKLKAGELFDLTNDPNETTPLEVANQNVRSRLDQALQRYPSLVGPAVESQLPDPEIWPPSEWKLPEEAPAPR</sequence>
<dbReference type="EC" id="3.1.6.12" evidence="7"/>
<evidence type="ECO:0000256" key="1">
    <source>
        <dbReference type="ARBA" id="ARBA00008779"/>
    </source>
</evidence>
<feature type="region of interest" description="Disordered" evidence="5">
    <location>
        <begin position="551"/>
        <end position="579"/>
    </location>
</feature>
<gene>
    <name evidence="7" type="primary">arsB</name>
    <name evidence="7" type="ordered locus">RB1475</name>
</gene>
<dbReference type="HOGENOM" id="CLU_006332_10_4_0"/>
<dbReference type="GO" id="GO:0046872">
    <property type="term" value="F:metal ion binding"/>
    <property type="evidence" value="ECO:0007669"/>
    <property type="project" value="UniProtKB-KW"/>
</dbReference>
<dbReference type="InterPro" id="IPR024607">
    <property type="entry name" value="Sulfatase_CS"/>
</dbReference>
<evidence type="ECO:0000256" key="4">
    <source>
        <dbReference type="ARBA" id="ARBA00022837"/>
    </source>
</evidence>
<dbReference type="PANTHER" id="PTHR42693">
    <property type="entry name" value="ARYLSULFATASE FAMILY MEMBER"/>
    <property type="match status" value="1"/>
</dbReference>
<proteinExistence type="inferred from homology"/>
<accession>Q7UX97</accession>
<dbReference type="PATRIC" id="fig|243090.15.peg.685"/>